<comment type="caution">
    <text evidence="2">The sequence shown here is derived from an EMBL/GenBank/DDBJ whole genome shotgun (WGS) entry which is preliminary data.</text>
</comment>
<name>A0A5C7ACL2_9BACT</name>
<gene>
    <name evidence="2" type="ORF">ESV85_18535</name>
</gene>
<accession>A0A5C7ACL2</accession>
<evidence type="ECO:0000313" key="2">
    <source>
        <dbReference type="EMBL" id="TXE04739.1"/>
    </source>
</evidence>
<feature type="domain" description="Bacteriophage Mx8 p63 C-terminal" evidence="1">
    <location>
        <begin position="79"/>
        <end position="153"/>
    </location>
</feature>
<dbReference type="AlphaFoldDB" id="A0A5C7ACL2"/>
<protein>
    <recommendedName>
        <fullName evidence="1">Bacteriophage Mx8 p63 C-terminal domain-containing protein</fullName>
    </recommendedName>
</protein>
<dbReference type="Proteomes" id="UP000321935">
    <property type="component" value="Unassembled WGS sequence"/>
</dbReference>
<dbReference type="RefSeq" id="WP_146920256.1">
    <property type="nucleotide sequence ID" value="NZ_VORW01000020.1"/>
</dbReference>
<organism evidence="2 3">
    <name type="scientific">Algoriphagus aquimarinus</name>
    <dbReference type="NCBI Taxonomy" id="237018"/>
    <lineage>
        <taxon>Bacteria</taxon>
        <taxon>Pseudomonadati</taxon>
        <taxon>Bacteroidota</taxon>
        <taxon>Cytophagia</taxon>
        <taxon>Cytophagales</taxon>
        <taxon>Cyclobacteriaceae</taxon>
        <taxon>Algoriphagus</taxon>
    </lineage>
</organism>
<evidence type="ECO:0000313" key="3">
    <source>
        <dbReference type="Proteomes" id="UP000321935"/>
    </source>
</evidence>
<proteinExistence type="predicted"/>
<reference evidence="2 3" key="1">
    <citation type="submission" date="2019-08" db="EMBL/GenBank/DDBJ databases">
        <title>Genomes sequence of Algoriphagus aquimarinus ACAM450.</title>
        <authorList>
            <person name="Bowman J.P."/>
        </authorList>
    </citation>
    <scope>NUCLEOTIDE SEQUENCE [LARGE SCALE GENOMIC DNA]</scope>
    <source>
        <strain evidence="2 3">ACAM 450</strain>
    </source>
</reference>
<dbReference type="EMBL" id="VORW01000020">
    <property type="protein sequence ID" value="TXE04739.1"/>
    <property type="molecule type" value="Genomic_DNA"/>
</dbReference>
<dbReference type="OrthoDB" id="980305at2"/>
<evidence type="ECO:0000259" key="1">
    <source>
        <dbReference type="Pfam" id="PF10546"/>
    </source>
</evidence>
<dbReference type="InterPro" id="IPR018874">
    <property type="entry name" value="Phage_Mx8_p63_C"/>
</dbReference>
<sequence length="197" mass="24094">MKTKYTEEELRQLKVLQDEKNKKFLKDFILQKTDAKIEVKGSDTNLDKELEKQQLLEIVSHYWQIESIGESILAWPSDYFKIFPQDYYREIYRLHKWEIPDVISDKPWIVGKYTNEIIYYRFSHEVLPFLRIINPYKIPGKREYKHHQYLTDGARIKLSQFINDAIEEMKNHEDWNSFRIDYCKKYKVPYQLRLIFA</sequence>
<dbReference type="Pfam" id="PF10546">
    <property type="entry name" value="P63C"/>
    <property type="match status" value="1"/>
</dbReference>